<evidence type="ECO:0000256" key="7">
    <source>
        <dbReference type="ARBA" id="ARBA00022643"/>
    </source>
</evidence>
<evidence type="ECO:0000256" key="5">
    <source>
        <dbReference type="ARBA" id="ARBA00022485"/>
    </source>
</evidence>
<gene>
    <name evidence="18" type="ORF">WQQ_35300</name>
</gene>
<dbReference type="NCBIfam" id="TIGR01959">
    <property type="entry name" value="nuoF_fam"/>
    <property type="match status" value="1"/>
</dbReference>
<evidence type="ECO:0000256" key="8">
    <source>
        <dbReference type="ARBA" id="ARBA00022719"/>
    </source>
</evidence>
<comment type="cofactor">
    <cofactor evidence="2 16">
        <name>[4Fe-4S] cluster</name>
        <dbReference type="ChEBI" id="CHEBI:49883"/>
    </cofactor>
</comment>
<evidence type="ECO:0000256" key="11">
    <source>
        <dbReference type="ARBA" id="ARBA00023004"/>
    </source>
</evidence>
<dbReference type="FunFam" id="3.10.20.600:FF:000002">
    <property type="entry name" value="NADH-quinone oxidoreductase subunit F"/>
    <property type="match status" value="1"/>
</dbReference>
<evidence type="ECO:0000256" key="15">
    <source>
        <dbReference type="ARBA" id="ARBA00047712"/>
    </source>
</evidence>
<dbReference type="FunFam" id="1.20.1440.230:FF:000002">
    <property type="entry name" value="NADH-quinone oxidoreductase subunit F"/>
    <property type="match status" value="1"/>
</dbReference>
<dbReference type="PATRIC" id="fig|1172194.4.peg.3427"/>
<name>I8T319_9GAMM</name>
<dbReference type="InterPro" id="IPR037225">
    <property type="entry name" value="Nuo51_FMN-bd_sf"/>
</dbReference>
<dbReference type="InterPro" id="IPR001949">
    <property type="entry name" value="NADH-UbQ_OxRdtase_51kDa_CS"/>
</dbReference>
<dbReference type="GO" id="GO:0046872">
    <property type="term" value="F:metal ion binding"/>
    <property type="evidence" value="ECO:0007669"/>
    <property type="project" value="UniProtKB-KW"/>
</dbReference>
<dbReference type="Pfam" id="PF01512">
    <property type="entry name" value="Complex1_51K"/>
    <property type="match status" value="1"/>
</dbReference>
<comment type="subunit">
    <text evidence="14">Composed of 13 different subunits. Subunits NuoCD, E, F, and G constitute the peripheral sector of the complex.</text>
</comment>
<keyword evidence="11 16" id="KW-0408">Iron</keyword>
<evidence type="ECO:0000256" key="2">
    <source>
        <dbReference type="ARBA" id="ARBA00001966"/>
    </source>
</evidence>
<comment type="cofactor">
    <cofactor evidence="1 16">
        <name>FMN</name>
        <dbReference type="ChEBI" id="CHEBI:58210"/>
    </cofactor>
</comment>
<dbReference type="PANTHER" id="PTHR43578">
    <property type="entry name" value="NADH-QUINONE OXIDOREDUCTASE SUBUNIT F"/>
    <property type="match status" value="1"/>
</dbReference>
<sequence length="434" mass="46768">MTLRSAADPQYQKPLTRLIDRAAGPLAIDAYEAEGGYAALKKAVKELEPAAVQAVVKDSGLRGRGGAGFPTGVKWSLIPMGPDAGEKYLVCNADEMEPGTFKDRLLMEQAPHQLIEAMATAAFAIQATRGYVFLRGEYVVAAERLNAALAEARARNYIGKNILGGAWSFELFVHTGAGRYICGEETALINSLEGRRANPRAKPPFPQIAGLWGRPTIVNNVETLCNIPHIVLNGGDWYKALNQGKSKDAGTKLYGCSGPANKNGIWELPIGTTARELLEVHAGGMRNGKKLKAWLPGGASTDFLTPDHLDLAMDFDTIAKAGSRMGTGLITVVNEDQSMVSAVRNLEEFFARESCGWCTPCRDGLPWSVKILRAFEAGQGTPEDLEVLAKLTRWLGPGKTFCAHAPGAMEPLQSALKYFRHEFEAGLAKPAQAA</sequence>
<accession>I8T319</accession>
<feature type="domain" description="NADH-ubiquinone oxidoreductase 51kDa subunit iron-sulphur binding" evidence="17">
    <location>
        <begin position="340"/>
        <end position="385"/>
    </location>
</feature>
<keyword evidence="9 16" id="KW-0479">Metal-binding</keyword>
<dbReference type="EMBL" id="AKGD01000003">
    <property type="protein sequence ID" value="EIT68335.1"/>
    <property type="molecule type" value="Genomic_DNA"/>
</dbReference>
<keyword evidence="7 16" id="KW-0288">FMN</keyword>
<dbReference type="RefSeq" id="WP_007186469.1">
    <property type="nucleotide sequence ID" value="NZ_AKGD01000003.1"/>
</dbReference>
<organism evidence="18 19">
    <name type="scientific">Hydrocarboniphaga effusa AP103</name>
    <dbReference type="NCBI Taxonomy" id="1172194"/>
    <lineage>
        <taxon>Bacteria</taxon>
        <taxon>Pseudomonadati</taxon>
        <taxon>Pseudomonadota</taxon>
        <taxon>Gammaproteobacteria</taxon>
        <taxon>Nevskiales</taxon>
        <taxon>Nevskiaceae</taxon>
        <taxon>Hydrocarboniphaga</taxon>
    </lineage>
</organism>
<keyword evidence="19" id="KW-1185">Reference proteome</keyword>
<dbReference type="PANTHER" id="PTHR43578:SF3">
    <property type="entry name" value="NADH-QUINONE OXIDOREDUCTASE SUBUNIT F"/>
    <property type="match status" value="1"/>
</dbReference>
<keyword evidence="10" id="KW-1278">Translocase</keyword>
<keyword evidence="13 16" id="KW-0520">NAD</keyword>
<dbReference type="Proteomes" id="UP000003704">
    <property type="component" value="Unassembled WGS sequence"/>
</dbReference>
<dbReference type="GO" id="GO:0051287">
    <property type="term" value="F:NAD binding"/>
    <property type="evidence" value="ECO:0007669"/>
    <property type="project" value="UniProtKB-UniRule"/>
</dbReference>
<dbReference type="InterPro" id="IPR011538">
    <property type="entry name" value="Nuo51_FMN-bd"/>
</dbReference>
<dbReference type="Gene3D" id="3.40.50.11540">
    <property type="entry name" value="NADH-ubiquinone oxidoreductase 51kDa subunit"/>
    <property type="match status" value="1"/>
</dbReference>
<dbReference type="PROSITE" id="PS00644">
    <property type="entry name" value="COMPLEX1_51K_1"/>
    <property type="match status" value="1"/>
</dbReference>
<dbReference type="NCBIfam" id="NF010120">
    <property type="entry name" value="PRK13596.1"/>
    <property type="match status" value="1"/>
</dbReference>
<dbReference type="Gene3D" id="1.20.1440.230">
    <property type="entry name" value="NADH-ubiquinone oxidoreductase 51kDa subunit, iron-sulphur binding domain"/>
    <property type="match status" value="1"/>
</dbReference>
<reference evidence="18 19" key="1">
    <citation type="journal article" date="2012" name="J. Bacteriol.">
        <title>Genome Sequence of n-Alkane-Degrading Hydrocarboniphaga effusa Strain AP103T (ATCC BAA-332T).</title>
        <authorList>
            <person name="Chang H.K."/>
            <person name="Zylstra G.J."/>
            <person name="Chae J.C."/>
        </authorList>
    </citation>
    <scope>NUCLEOTIDE SEQUENCE [LARGE SCALE GENOMIC DNA]</scope>
    <source>
        <strain evidence="18 19">AP103</strain>
    </source>
</reference>
<evidence type="ECO:0000256" key="3">
    <source>
        <dbReference type="ARBA" id="ARBA00007523"/>
    </source>
</evidence>
<dbReference type="GO" id="GO:0048038">
    <property type="term" value="F:quinone binding"/>
    <property type="evidence" value="ECO:0007669"/>
    <property type="project" value="UniProtKB-KW"/>
</dbReference>
<dbReference type="SUPFAM" id="SSF142019">
    <property type="entry name" value="Nqo1 FMN-binding domain-like"/>
    <property type="match status" value="1"/>
</dbReference>
<dbReference type="Gene3D" id="6.10.250.1450">
    <property type="match status" value="1"/>
</dbReference>
<dbReference type="EC" id="7.1.1.-" evidence="16"/>
<dbReference type="Gene3D" id="3.10.20.600">
    <property type="match status" value="1"/>
</dbReference>
<dbReference type="STRING" id="1172194.WQQ_35300"/>
<dbReference type="SUPFAM" id="SSF140490">
    <property type="entry name" value="Nqo1C-terminal domain-like"/>
    <property type="match status" value="1"/>
</dbReference>
<dbReference type="AlphaFoldDB" id="I8T319"/>
<evidence type="ECO:0000256" key="6">
    <source>
        <dbReference type="ARBA" id="ARBA00022630"/>
    </source>
</evidence>
<evidence type="ECO:0000256" key="4">
    <source>
        <dbReference type="ARBA" id="ARBA00019901"/>
    </source>
</evidence>
<comment type="catalytic activity">
    <reaction evidence="15 16">
        <text>a quinone + NADH + 5 H(+)(in) = a quinol + NAD(+) + 4 H(+)(out)</text>
        <dbReference type="Rhea" id="RHEA:57888"/>
        <dbReference type="ChEBI" id="CHEBI:15378"/>
        <dbReference type="ChEBI" id="CHEBI:24646"/>
        <dbReference type="ChEBI" id="CHEBI:57540"/>
        <dbReference type="ChEBI" id="CHEBI:57945"/>
        <dbReference type="ChEBI" id="CHEBI:132124"/>
    </reaction>
</comment>
<evidence type="ECO:0000256" key="13">
    <source>
        <dbReference type="ARBA" id="ARBA00023027"/>
    </source>
</evidence>
<comment type="function">
    <text evidence="16">NDH-1 shuttles electrons from NADH, via FMN and iron-sulfur (Fe-S) centers, to quinones in the respiratory chain.</text>
</comment>
<keyword evidence="8 16" id="KW-0874">Quinone</keyword>
<evidence type="ECO:0000313" key="18">
    <source>
        <dbReference type="EMBL" id="EIT68335.1"/>
    </source>
</evidence>
<dbReference type="GO" id="GO:0010181">
    <property type="term" value="F:FMN binding"/>
    <property type="evidence" value="ECO:0007669"/>
    <property type="project" value="InterPro"/>
</dbReference>
<dbReference type="GO" id="GO:0008137">
    <property type="term" value="F:NADH dehydrogenase (ubiquinone) activity"/>
    <property type="evidence" value="ECO:0007669"/>
    <property type="project" value="InterPro"/>
</dbReference>
<dbReference type="InterPro" id="IPR019575">
    <property type="entry name" value="Nuop51_4Fe4S-bd"/>
</dbReference>
<keyword evidence="12 16" id="KW-0411">Iron-sulfur</keyword>
<dbReference type="FunFam" id="3.40.50.11540:FF:000001">
    <property type="entry name" value="NADH dehydrogenase [ubiquinone] flavoprotein 1, mitochondrial"/>
    <property type="match status" value="1"/>
</dbReference>
<evidence type="ECO:0000256" key="1">
    <source>
        <dbReference type="ARBA" id="ARBA00001917"/>
    </source>
</evidence>
<dbReference type="InterPro" id="IPR037207">
    <property type="entry name" value="Nuop51_4Fe4S-bd_sf"/>
</dbReference>
<proteinExistence type="inferred from homology"/>
<comment type="similarity">
    <text evidence="3 16">Belongs to the complex I 51 kDa subunit family.</text>
</comment>
<dbReference type="PROSITE" id="PS00645">
    <property type="entry name" value="COMPLEX1_51K_2"/>
    <property type="match status" value="1"/>
</dbReference>
<evidence type="ECO:0000259" key="17">
    <source>
        <dbReference type="SMART" id="SM00928"/>
    </source>
</evidence>
<evidence type="ECO:0000256" key="10">
    <source>
        <dbReference type="ARBA" id="ARBA00022967"/>
    </source>
</evidence>
<dbReference type="Pfam" id="PF10589">
    <property type="entry name" value="NADH_4Fe-4S"/>
    <property type="match status" value="1"/>
</dbReference>
<keyword evidence="6 16" id="KW-0285">Flavoprotein</keyword>
<dbReference type="InterPro" id="IPR011537">
    <property type="entry name" value="NADH-UbQ_OxRdtase_suF"/>
</dbReference>
<evidence type="ECO:0000313" key="19">
    <source>
        <dbReference type="Proteomes" id="UP000003704"/>
    </source>
</evidence>
<keyword evidence="5 16" id="KW-0004">4Fe-4S</keyword>
<dbReference type="GO" id="GO:0051539">
    <property type="term" value="F:4 iron, 4 sulfur cluster binding"/>
    <property type="evidence" value="ECO:0007669"/>
    <property type="project" value="UniProtKB-UniRule"/>
</dbReference>
<dbReference type="SUPFAM" id="SSF142984">
    <property type="entry name" value="Nqo1 middle domain-like"/>
    <property type="match status" value="1"/>
</dbReference>
<evidence type="ECO:0000256" key="12">
    <source>
        <dbReference type="ARBA" id="ARBA00023014"/>
    </source>
</evidence>
<dbReference type="SMART" id="SM00928">
    <property type="entry name" value="NADH_4Fe-4S"/>
    <property type="match status" value="1"/>
</dbReference>
<evidence type="ECO:0000256" key="9">
    <source>
        <dbReference type="ARBA" id="ARBA00022723"/>
    </source>
</evidence>
<comment type="caution">
    <text evidence="18">The sequence shown here is derived from an EMBL/GenBank/DDBJ whole genome shotgun (WGS) entry which is preliminary data.</text>
</comment>
<evidence type="ECO:0000256" key="16">
    <source>
        <dbReference type="RuleBase" id="RU364066"/>
    </source>
</evidence>
<evidence type="ECO:0000256" key="14">
    <source>
        <dbReference type="ARBA" id="ARBA00026021"/>
    </source>
</evidence>
<protein>
    <recommendedName>
        <fullName evidence="4 16">NADH-quinone oxidoreductase subunit F</fullName>
        <ecNumber evidence="16">7.1.1.-</ecNumber>
    </recommendedName>
</protein>
<dbReference type="OrthoDB" id="9805533at2"/>